<feature type="non-terminal residue" evidence="4">
    <location>
        <position position="1"/>
    </location>
</feature>
<organism evidence="4 5">
    <name type="scientific">Sphaeroforma arctica JP610</name>
    <dbReference type="NCBI Taxonomy" id="667725"/>
    <lineage>
        <taxon>Eukaryota</taxon>
        <taxon>Ichthyosporea</taxon>
        <taxon>Ichthyophonida</taxon>
        <taxon>Sphaeroforma</taxon>
    </lineage>
</organism>
<dbReference type="AlphaFoldDB" id="A0A0L0FHN3"/>
<dbReference type="InterPro" id="IPR000668">
    <property type="entry name" value="Peptidase_C1A_C"/>
</dbReference>
<keyword evidence="5" id="KW-1185">Reference proteome</keyword>
<feature type="domain" description="Peptidase C1A papain C-terminal" evidence="3">
    <location>
        <begin position="1"/>
        <end position="171"/>
    </location>
</feature>
<dbReference type="eggNOG" id="KOG1543">
    <property type="taxonomic scope" value="Eukaryota"/>
</dbReference>
<evidence type="ECO:0000259" key="3">
    <source>
        <dbReference type="SMART" id="SM00645"/>
    </source>
</evidence>
<proteinExistence type="inferred from homology"/>
<sequence length="183" mass="20079">MDMGCNGGRLNTVWLYMKEFGIPADKCAPYVSGVSAVVPECSDTCANGKEPKKYKAETAYSVVNWLDSPEDRVHKIKMDILRNGPVEAAFWVFADFMAYKGGVYKHMTGGMMGGHAVKIVGWGEEKGADGKTTPYWTVANSWGGAWGEDGFFRIEAGANQCNIEMNIWAGLPDYKNAPVDDDE</sequence>
<dbReference type="EMBL" id="KQ243559">
    <property type="protein sequence ID" value="KNC75543.1"/>
    <property type="molecule type" value="Genomic_DNA"/>
</dbReference>
<dbReference type="Pfam" id="PF00112">
    <property type="entry name" value="Peptidase_C1"/>
    <property type="match status" value="1"/>
</dbReference>
<dbReference type="PROSITE" id="PS00639">
    <property type="entry name" value="THIOL_PROTEASE_HIS"/>
    <property type="match status" value="1"/>
</dbReference>
<comment type="similarity">
    <text evidence="1">Belongs to the peptidase C1 family.</text>
</comment>
<dbReference type="InterPro" id="IPR013128">
    <property type="entry name" value="Peptidase_C1A"/>
</dbReference>
<dbReference type="PROSITE" id="PS00640">
    <property type="entry name" value="THIOL_PROTEASE_ASN"/>
    <property type="match status" value="1"/>
</dbReference>
<dbReference type="InterPro" id="IPR025660">
    <property type="entry name" value="Pept_his_AS"/>
</dbReference>
<name>A0A0L0FHN3_9EUKA</name>
<dbReference type="Proteomes" id="UP000054560">
    <property type="component" value="Unassembled WGS sequence"/>
</dbReference>
<dbReference type="PANTHER" id="PTHR12411">
    <property type="entry name" value="CYSTEINE PROTEASE FAMILY C1-RELATED"/>
    <property type="match status" value="1"/>
</dbReference>
<dbReference type="GeneID" id="25912440"/>
<accession>A0A0L0FHN3</accession>
<evidence type="ECO:0000256" key="2">
    <source>
        <dbReference type="ARBA" id="ARBA00023157"/>
    </source>
</evidence>
<evidence type="ECO:0000313" key="5">
    <source>
        <dbReference type="Proteomes" id="UP000054560"/>
    </source>
</evidence>
<dbReference type="RefSeq" id="XP_014149445.1">
    <property type="nucleotide sequence ID" value="XM_014293970.1"/>
</dbReference>
<evidence type="ECO:0000313" key="4">
    <source>
        <dbReference type="EMBL" id="KNC75543.1"/>
    </source>
</evidence>
<evidence type="ECO:0000256" key="1">
    <source>
        <dbReference type="ARBA" id="ARBA00008455"/>
    </source>
</evidence>
<gene>
    <name evidence="4" type="ORF">SARC_11936</name>
</gene>
<keyword evidence="2" id="KW-1015">Disulfide bond</keyword>
<dbReference type="InterPro" id="IPR025661">
    <property type="entry name" value="Pept_asp_AS"/>
</dbReference>
<protein>
    <recommendedName>
        <fullName evidence="3">Peptidase C1A papain C-terminal domain-containing protein</fullName>
    </recommendedName>
</protein>
<dbReference type="Gene3D" id="3.90.70.10">
    <property type="entry name" value="Cysteine proteinases"/>
    <property type="match status" value="1"/>
</dbReference>
<reference evidence="4 5" key="1">
    <citation type="submission" date="2011-02" db="EMBL/GenBank/DDBJ databases">
        <title>The Genome Sequence of Sphaeroforma arctica JP610.</title>
        <authorList>
            <consortium name="The Broad Institute Genome Sequencing Platform"/>
            <person name="Russ C."/>
            <person name="Cuomo C."/>
            <person name="Young S.K."/>
            <person name="Zeng Q."/>
            <person name="Gargeya S."/>
            <person name="Alvarado L."/>
            <person name="Berlin A."/>
            <person name="Chapman S.B."/>
            <person name="Chen Z."/>
            <person name="Freedman E."/>
            <person name="Gellesch M."/>
            <person name="Goldberg J."/>
            <person name="Griggs A."/>
            <person name="Gujja S."/>
            <person name="Heilman E."/>
            <person name="Heiman D."/>
            <person name="Howarth C."/>
            <person name="Mehta T."/>
            <person name="Neiman D."/>
            <person name="Pearson M."/>
            <person name="Roberts A."/>
            <person name="Saif S."/>
            <person name="Shea T."/>
            <person name="Shenoy N."/>
            <person name="Sisk P."/>
            <person name="Stolte C."/>
            <person name="Sykes S."/>
            <person name="White J."/>
            <person name="Yandava C."/>
            <person name="Burger G."/>
            <person name="Gray M.W."/>
            <person name="Holland P.W.H."/>
            <person name="King N."/>
            <person name="Lang F.B.F."/>
            <person name="Roger A.J."/>
            <person name="Ruiz-Trillo I."/>
            <person name="Haas B."/>
            <person name="Nusbaum C."/>
            <person name="Birren B."/>
        </authorList>
    </citation>
    <scope>NUCLEOTIDE SEQUENCE [LARGE SCALE GENOMIC DNA]</scope>
    <source>
        <strain evidence="4 5">JP610</strain>
    </source>
</reference>
<dbReference type="OrthoDB" id="640249at2759"/>
<dbReference type="GO" id="GO:0008234">
    <property type="term" value="F:cysteine-type peptidase activity"/>
    <property type="evidence" value="ECO:0007669"/>
    <property type="project" value="InterPro"/>
</dbReference>
<dbReference type="SMART" id="SM00645">
    <property type="entry name" value="Pept_C1"/>
    <property type="match status" value="1"/>
</dbReference>
<dbReference type="SUPFAM" id="SSF54001">
    <property type="entry name" value="Cysteine proteinases"/>
    <property type="match status" value="1"/>
</dbReference>
<dbReference type="GO" id="GO:0006508">
    <property type="term" value="P:proteolysis"/>
    <property type="evidence" value="ECO:0007669"/>
    <property type="project" value="InterPro"/>
</dbReference>
<dbReference type="InterPro" id="IPR038765">
    <property type="entry name" value="Papain-like_cys_pep_sf"/>
</dbReference>